<dbReference type="InterPro" id="IPR001387">
    <property type="entry name" value="Cro/C1-type_HTH"/>
</dbReference>
<protein>
    <submittedName>
        <fullName evidence="1">Immunity protein</fullName>
    </submittedName>
</protein>
<dbReference type="CDD" id="cd00093">
    <property type="entry name" value="HTH_XRE"/>
    <property type="match status" value="1"/>
</dbReference>
<accession>A0A3G8FC46</accession>
<sequence length="133" mass="14888">MQAEERIKELIIDKYGNVRAFATESGISYTTVRSILERGIMNAKADSKFKWTKAYFDSIVDGTTTYDEIVATVGEPNKTETDTDYDFDTDSKVPTKDCDWDLDDGSYDASVSIHFVQKNGTYVVDNKIGSGLK</sequence>
<organism evidence="1 2">
    <name type="scientific">Streptococcus phage CHPC879</name>
    <dbReference type="NCBI Taxonomy" id="2365045"/>
    <lineage>
        <taxon>Viruses</taxon>
        <taxon>Duplodnaviria</taxon>
        <taxon>Heunggongvirae</taxon>
        <taxon>Uroviricota</taxon>
        <taxon>Caudoviricetes</taxon>
        <taxon>Aliceevansviridae</taxon>
        <taxon>Moineauvirus</taxon>
        <taxon>Moineauvirus CHPC879</taxon>
    </lineage>
</organism>
<reference evidence="1 2" key="1">
    <citation type="submission" date="2018-09" db="EMBL/GenBank/DDBJ databases">
        <title>A comparative genomics approach for identifying host-range determinants of bacteriophages infecting Streptococcus thermophilus.</title>
        <authorList>
            <person name="Szymczak P."/>
            <person name="Rau M.H."/>
            <person name="Monteiro J.M."/>
            <person name="de Pinho M.G."/>
            <person name="Filipe S.R."/>
            <person name="Vogensen F.K."/>
            <person name="Zeidan A."/>
            <person name="Janzen T."/>
        </authorList>
    </citation>
    <scope>NUCLEOTIDE SEQUENCE [LARGE SCALE GENOMIC DNA]</scope>
</reference>
<dbReference type="Proteomes" id="UP000272112">
    <property type="component" value="Segment"/>
</dbReference>
<name>A0A3G8FC46_9CAUD</name>
<keyword evidence="2" id="KW-1185">Reference proteome</keyword>
<gene>
    <name evidence="1" type="ORF">CHPC879_0023</name>
</gene>
<proteinExistence type="predicted"/>
<evidence type="ECO:0000313" key="2">
    <source>
        <dbReference type="Proteomes" id="UP000272112"/>
    </source>
</evidence>
<evidence type="ECO:0000313" key="1">
    <source>
        <dbReference type="EMBL" id="AZF92358.1"/>
    </source>
</evidence>
<dbReference type="EMBL" id="MH937468">
    <property type="protein sequence ID" value="AZF92358.1"/>
    <property type="molecule type" value="Genomic_DNA"/>
</dbReference>